<name>A0ABW1YU94_9GAMM</name>
<dbReference type="RefSeq" id="WP_226865020.1">
    <property type="nucleotide sequence ID" value="NZ_JACZFR010000031.1"/>
</dbReference>
<dbReference type="PANTHER" id="PTHR38591:SF1">
    <property type="entry name" value="BLL1000 PROTEIN"/>
    <property type="match status" value="1"/>
</dbReference>
<comment type="caution">
    <text evidence="2">The sequence shown here is derived from an EMBL/GenBank/DDBJ whole genome shotgun (WGS) entry which is preliminary data.</text>
</comment>
<proteinExistence type="predicted"/>
<dbReference type="SUPFAM" id="SSF159245">
    <property type="entry name" value="AttH-like"/>
    <property type="match status" value="1"/>
</dbReference>
<dbReference type="Gene3D" id="2.40.370.10">
    <property type="entry name" value="AttH-like domain"/>
    <property type="match status" value="2"/>
</dbReference>
<evidence type="ECO:0000259" key="1">
    <source>
        <dbReference type="Pfam" id="PF07143"/>
    </source>
</evidence>
<gene>
    <name evidence="2" type="ORF">ACFQBM_20255</name>
</gene>
<dbReference type="PANTHER" id="PTHR38591">
    <property type="entry name" value="HYDROLASE"/>
    <property type="match status" value="1"/>
</dbReference>
<keyword evidence="3" id="KW-1185">Reference proteome</keyword>
<evidence type="ECO:0000313" key="3">
    <source>
        <dbReference type="Proteomes" id="UP001596425"/>
    </source>
</evidence>
<sequence length="312" mass="35304">MTISLPEDLGPHPQYRLEWWYLTANLRSADDKKFGVQWTLFRNGLRPGPYEEKEPGWRRNELWLAHAALSRPEDHRFASRSARGGTGQAGVTAQSFEAWIDNWQLDSRPRGVWKLSVAAEDFSYRLQIQPSPIPVLHGEHGFSAKSASGGGSMYFSFPLQAIDGEVVIDGERFTVRGQGWFDREWSSQYLMADQQGWDWMALHLEDGRHLMLFRVRGAEDFYSGTLVATDGSARSLGADEFSLQPVEYRDSRLGEVPVVWRLKVPSAELDLEIRSWPGDYWNPGALRYWEGPVAVSGSHTGEGYLEMTGYGG</sequence>
<accession>A0ABW1YU94</accession>
<reference evidence="3" key="1">
    <citation type="journal article" date="2019" name="Int. J. Syst. Evol. Microbiol.">
        <title>The Global Catalogue of Microorganisms (GCM) 10K type strain sequencing project: providing services to taxonomists for standard genome sequencing and annotation.</title>
        <authorList>
            <consortium name="The Broad Institute Genomics Platform"/>
            <consortium name="The Broad Institute Genome Sequencing Center for Infectious Disease"/>
            <person name="Wu L."/>
            <person name="Ma J."/>
        </authorList>
    </citation>
    <scope>NUCLEOTIDE SEQUENCE [LARGE SCALE GENOMIC DNA]</scope>
    <source>
        <strain evidence="3">CGMCC 1.13718</strain>
    </source>
</reference>
<feature type="domain" description="AttH" evidence="1">
    <location>
        <begin position="18"/>
        <end position="187"/>
    </location>
</feature>
<dbReference type="Proteomes" id="UP001596425">
    <property type="component" value="Unassembled WGS sequence"/>
</dbReference>
<dbReference type="InterPro" id="IPR010791">
    <property type="entry name" value="AttH_dom"/>
</dbReference>
<dbReference type="EMBL" id="JBHSVR010000001">
    <property type="protein sequence ID" value="MFC6635610.1"/>
    <property type="molecule type" value="Genomic_DNA"/>
</dbReference>
<dbReference type="InterPro" id="IPR023374">
    <property type="entry name" value="AttH-like_dom_sf"/>
</dbReference>
<dbReference type="Pfam" id="PF17186">
    <property type="entry name" value="Lipocalin_9"/>
    <property type="match status" value="1"/>
</dbReference>
<organism evidence="2 3">
    <name type="scientific">Microbulbifer taiwanensis</name>
    <dbReference type="NCBI Taxonomy" id="986746"/>
    <lineage>
        <taxon>Bacteria</taxon>
        <taxon>Pseudomonadati</taxon>
        <taxon>Pseudomonadota</taxon>
        <taxon>Gammaproteobacteria</taxon>
        <taxon>Cellvibrionales</taxon>
        <taxon>Microbulbiferaceae</taxon>
        <taxon>Microbulbifer</taxon>
    </lineage>
</organism>
<evidence type="ECO:0000313" key="2">
    <source>
        <dbReference type="EMBL" id="MFC6635610.1"/>
    </source>
</evidence>
<dbReference type="Pfam" id="PF07143">
    <property type="entry name" value="CrtC"/>
    <property type="match status" value="1"/>
</dbReference>
<protein>
    <submittedName>
        <fullName evidence="2">Lipocalin-like domain-containing protein</fullName>
    </submittedName>
</protein>